<gene>
    <name evidence="1" type="primary">TUBGCP2</name>
    <name evidence="1" type="ORF">NGRA_2946</name>
</gene>
<comment type="caution">
    <text evidence="1">The sequence shown here is derived from an EMBL/GenBank/DDBJ whole genome shotgun (WGS) entry which is preliminary data.</text>
</comment>
<evidence type="ECO:0000313" key="2">
    <source>
        <dbReference type="Proteomes" id="UP000740883"/>
    </source>
</evidence>
<proteinExistence type="predicted"/>
<reference evidence="1 2" key="1">
    <citation type="journal article" date="2020" name="Genome Biol. Evol.">
        <title>Comparative genomics of strictly vertically transmitted, feminizing microsporidia endosymbionts of amphipod crustaceans.</title>
        <authorList>
            <person name="Cormier A."/>
            <person name="Chebbi M.A."/>
            <person name="Giraud I."/>
            <person name="Wattier R."/>
            <person name="Teixeira M."/>
            <person name="Gilbert C."/>
            <person name="Rigaud T."/>
            <person name="Cordaux R."/>
        </authorList>
    </citation>
    <scope>NUCLEOTIDE SEQUENCE [LARGE SCALE GENOMIC DNA]</scope>
    <source>
        <strain evidence="1 2">Ou3-Ou53</strain>
    </source>
</reference>
<evidence type="ECO:0000313" key="1">
    <source>
        <dbReference type="EMBL" id="KAF9760943.1"/>
    </source>
</evidence>
<accession>A0A9P6GVQ3</accession>
<dbReference type="OrthoDB" id="2192946at2759"/>
<name>A0A9P6GVQ3_9MICR</name>
<dbReference type="AlphaFoldDB" id="A0A9P6GVQ3"/>
<protein>
    <submittedName>
        <fullName evidence="1">Gamma-tubulin complex component 2</fullName>
    </submittedName>
</protein>
<dbReference type="Proteomes" id="UP000740883">
    <property type="component" value="Unassembled WGS sequence"/>
</dbReference>
<sequence>METTLKEKNKHTIILDNLFYALCGLDTTYLKIGINDKSYVLNVESEYPFELLQPFESLCINVRIVNKFILKSQYSTDAIKKILSDVLESILVQYMQKVSGSRSKIQAIESLYVLLETDIMMFEEIRGLIDSTRGLEGVMIYNNLEARRKKNVRFVEFYDLIIRSCTVHIEEEIVNWVTKGILPDSNFMIKKNNNDLEFEECYWTGSFIKNETQIPFYLKPQFDLILKCGKYVNFNRMLGNRFSNEDILRNEGLVGLSKYLEQSTILHIQRDLKNEFDIIGKYILMKDSSFYSDLLAEMDKKLLFWNKKSIFKINTFKKTPMIDFYTSPDTINGMILKIFNPAQASSTGVPIPIIQSLSIDFKPKILKFFIDRKSFRELELIFRFLFTLTSIQHFLQKDLKFRFSKIVVSFINTFRFTVLYETESLRISTDIDSFLYEMSIIIKQYLNNLFLTSSNIFEVFAELFDVCFEFIQIEYKDRLRNDEIEEFDKKIENIMKKLWNLCKNANCDYILVNCLENLTKEGVFKND</sequence>
<organism evidence="1 2">
    <name type="scientific">Nosema granulosis</name>
    <dbReference type="NCBI Taxonomy" id="83296"/>
    <lineage>
        <taxon>Eukaryota</taxon>
        <taxon>Fungi</taxon>
        <taxon>Fungi incertae sedis</taxon>
        <taxon>Microsporidia</taxon>
        <taxon>Nosematidae</taxon>
        <taxon>Nosema</taxon>
    </lineage>
</organism>
<keyword evidence="2" id="KW-1185">Reference proteome</keyword>
<dbReference type="EMBL" id="SBJO01000474">
    <property type="protein sequence ID" value="KAF9760943.1"/>
    <property type="molecule type" value="Genomic_DNA"/>
</dbReference>